<reference evidence="2 3" key="1">
    <citation type="submission" date="2024-04" db="EMBL/GenBank/DDBJ databases">
        <title>Tritrichomonas musculus Genome.</title>
        <authorList>
            <person name="Alves-Ferreira E."/>
            <person name="Grigg M."/>
            <person name="Lorenzi H."/>
            <person name="Galac M."/>
        </authorList>
    </citation>
    <scope>NUCLEOTIDE SEQUENCE [LARGE SCALE GENOMIC DNA]</scope>
    <source>
        <strain evidence="2 3">EAF2021</strain>
    </source>
</reference>
<feature type="region of interest" description="Disordered" evidence="1">
    <location>
        <begin position="1"/>
        <end position="33"/>
    </location>
</feature>
<organism evidence="2 3">
    <name type="scientific">Tritrichomonas musculus</name>
    <dbReference type="NCBI Taxonomy" id="1915356"/>
    <lineage>
        <taxon>Eukaryota</taxon>
        <taxon>Metamonada</taxon>
        <taxon>Parabasalia</taxon>
        <taxon>Tritrichomonadida</taxon>
        <taxon>Tritrichomonadidae</taxon>
        <taxon>Tritrichomonas</taxon>
    </lineage>
</organism>
<feature type="region of interest" description="Disordered" evidence="1">
    <location>
        <begin position="401"/>
        <end position="428"/>
    </location>
</feature>
<proteinExistence type="predicted"/>
<keyword evidence="3" id="KW-1185">Reference proteome</keyword>
<name>A0ABR2H3I5_9EUKA</name>
<comment type="caution">
    <text evidence="2">The sequence shown here is derived from an EMBL/GenBank/DDBJ whole genome shotgun (WGS) entry which is preliminary data.</text>
</comment>
<sequence>MSEIQPDQNNNNNDNDKKEENEPKEEKSEEELLKEIQETKRKLYQLYGQQWKLKVQKYKEWKEQQQQKNPDSDDDNNNNNNNDNKNNCGQRRLCHQWGCHGWRCGGWGQYSPYYRWWQCSQQQPQANWGGCEQRFCQHQCKCEKKNDEESKPNQELQNESPRRCHPHHHCQPYWMWWHWTQKRRQTLQQQQQEQPQCQSQCPNWRKCQKPEECSKPCQSPCGECPKRHHCCHRFPPGACWLFWAQRQRQMQQQNACSSWWPCEGRRRCMTPNQPPCGECPRRRHCHQHCPPQWRWWFWQQRQMQMQQQQQQQWLNWWAYQWPQQCQSPCNQGFSPAWFWWARAERQRQMRRRWLRWLMWKKYTMLCRCQRGMQDNDKKGMRCCHRFKCCGKPGCCKINQQKENDKKEDEKQESQDQDSQQVFEEEEEN</sequence>
<feature type="compositionally biased region" description="Basic and acidic residues" evidence="1">
    <location>
        <begin position="401"/>
        <end position="413"/>
    </location>
</feature>
<feature type="compositionally biased region" description="Low complexity" evidence="1">
    <location>
        <begin position="1"/>
        <end position="13"/>
    </location>
</feature>
<feature type="region of interest" description="Disordered" evidence="1">
    <location>
        <begin position="62"/>
        <end position="85"/>
    </location>
</feature>
<gene>
    <name evidence="2" type="ORF">M9Y10_027616</name>
</gene>
<evidence type="ECO:0000313" key="3">
    <source>
        <dbReference type="Proteomes" id="UP001470230"/>
    </source>
</evidence>
<accession>A0ABR2H3I5</accession>
<feature type="compositionally biased region" description="Basic and acidic residues" evidence="1">
    <location>
        <begin position="14"/>
        <end position="33"/>
    </location>
</feature>
<dbReference type="Proteomes" id="UP001470230">
    <property type="component" value="Unassembled WGS sequence"/>
</dbReference>
<protein>
    <submittedName>
        <fullName evidence="2">Uncharacterized protein</fullName>
    </submittedName>
</protein>
<dbReference type="EMBL" id="JAPFFF010000043">
    <property type="protein sequence ID" value="KAK8840794.1"/>
    <property type="molecule type" value="Genomic_DNA"/>
</dbReference>
<evidence type="ECO:0000256" key="1">
    <source>
        <dbReference type="SAM" id="MobiDB-lite"/>
    </source>
</evidence>
<evidence type="ECO:0000313" key="2">
    <source>
        <dbReference type="EMBL" id="KAK8840794.1"/>
    </source>
</evidence>